<comment type="subcellular location">
    <subcellularLocation>
        <location evidence="1">Nucleus</location>
    </subcellularLocation>
</comment>
<dbReference type="GO" id="GO:0000981">
    <property type="term" value="F:DNA-binding transcription factor activity, RNA polymerase II-specific"/>
    <property type="evidence" value="ECO:0007669"/>
    <property type="project" value="InterPro"/>
</dbReference>
<gene>
    <name evidence="6" type="ORF">POLS_LOCUS6933</name>
</gene>
<keyword evidence="4" id="KW-0804">Transcription</keyword>
<keyword evidence="3" id="KW-0238">DNA-binding</keyword>
<protein>
    <recommendedName>
        <fullName evidence="8">Zn(2)-C6 fungal-type domain-containing protein</fullName>
    </recommendedName>
</protein>
<proteinExistence type="predicted"/>
<evidence type="ECO:0000256" key="1">
    <source>
        <dbReference type="ARBA" id="ARBA00004123"/>
    </source>
</evidence>
<dbReference type="Gene3D" id="4.10.240.10">
    <property type="entry name" value="Zn(2)-C6 fungal-type DNA-binding domain"/>
    <property type="match status" value="1"/>
</dbReference>
<dbReference type="GO" id="GO:0000976">
    <property type="term" value="F:transcription cis-regulatory region binding"/>
    <property type="evidence" value="ECO:0007669"/>
    <property type="project" value="TreeGrafter"/>
</dbReference>
<dbReference type="GO" id="GO:0005634">
    <property type="term" value="C:nucleus"/>
    <property type="evidence" value="ECO:0007669"/>
    <property type="project" value="UniProtKB-SubCell"/>
</dbReference>
<name>A0A9W4MZC5_PENOL</name>
<evidence type="ECO:0008006" key="8">
    <source>
        <dbReference type="Google" id="ProtNLM"/>
    </source>
</evidence>
<dbReference type="InterPro" id="IPR036864">
    <property type="entry name" value="Zn2-C6_fun-type_DNA-bd_sf"/>
</dbReference>
<keyword evidence="5" id="KW-0539">Nucleus</keyword>
<dbReference type="EMBL" id="CAJVOS010000038">
    <property type="protein sequence ID" value="CAG8180379.1"/>
    <property type="molecule type" value="Genomic_DNA"/>
</dbReference>
<dbReference type="AlphaFoldDB" id="A0A9W4MZC5"/>
<reference evidence="6" key="1">
    <citation type="submission" date="2021-07" db="EMBL/GenBank/DDBJ databases">
        <authorList>
            <person name="Branca A.L. A."/>
        </authorList>
    </citation>
    <scope>NUCLEOTIDE SEQUENCE</scope>
</reference>
<keyword evidence="2" id="KW-0805">Transcription regulation</keyword>
<sequence>MPLADPWIEPGLAPTPSVSPEHLGHLRRAGSSLSRAIHDRRSFEVTGIISALIYLTLRFSGLVAQCLHLPSPEPYLTDIGMNPARHPGGTPAPYGHACQNCARAKCSCTRLEPGGACERCKRLKKDCQPAPRVRRPNQRSSAAKIAKLEAKVDHVLATLPTLQGSTAPGLPNWDPTALAQTQYDGFDQSKLGAAPTPTSISSSSTGNKEIFAAPFLPARNEVLSLLYVPPAMAQEYLDQFRTHHLQYLPFAYIPPDMTSDQLQDKLPFFWVCIMEVLTPLDAGKGDCFGRIAKYIHQRVMVDAAPSMDLLLGMMTFISWGAYSKKPFLNSYVHMLMGLVAELGINQSALGSNSIMQDFKFAIGMKRNESGIRTLEERRAVLGCFLISSSTAISLSRIDAMRWTPHMEESLSVLTEAKECLEDEILVAMVKIYLVLDRMYHVRRDGETINPPSFYLKTFQMQLDAVKQEIPGNVQLHRAIQLYFYSAEFTINELALDPSVTPHLPDLERIERLYASLLATQSWLDVWLDLKAVEYMQVSSVVFFQWARAILNLYRLTTLEDPAWSKSFVQETANILDFLNSAIAAVKEYPEYLHSEEGRDINLLEKGLKMMEALKSNWEPGLFDLWGMSMPANEIDENLIQPNALPPGYLHPIDEAWMMEFLGAT</sequence>
<dbReference type="PANTHER" id="PTHR31845">
    <property type="entry name" value="FINGER DOMAIN PROTEIN, PUTATIVE-RELATED"/>
    <property type="match status" value="1"/>
</dbReference>
<dbReference type="InterPro" id="IPR051089">
    <property type="entry name" value="prtT"/>
</dbReference>
<comment type="caution">
    <text evidence="6">The sequence shown here is derived from an EMBL/GenBank/DDBJ whole genome shotgun (WGS) entry which is preliminary data.</text>
</comment>
<evidence type="ECO:0000256" key="3">
    <source>
        <dbReference type="ARBA" id="ARBA00023125"/>
    </source>
</evidence>
<evidence type="ECO:0000313" key="6">
    <source>
        <dbReference type="EMBL" id="CAG8180379.1"/>
    </source>
</evidence>
<keyword evidence="7" id="KW-1185">Reference proteome</keyword>
<evidence type="ECO:0000256" key="2">
    <source>
        <dbReference type="ARBA" id="ARBA00023015"/>
    </source>
</evidence>
<dbReference type="GO" id="GO:0008270">
    <property type="term" value="F:zinc ion binding"/>
    <property type="evidence" value="ECO:0007669"/>
    <property type="project" value="InterPro"/>
</dbReference>
<evidence type="ECO:0000256" key="5">
    <source>
        <dbReference type="ARBA" id="ARBA00023242"/>
    </source>
</evidence>
<accession>A0A9W4MZC5</accession>
<dbReference type="Proteomes" id="UP001153618">
    <property type="component" value="Unassembled WGS sequence"/>
</dbReference>
<dbReference type="OrthoDB" id="1600564at2759"/>
<evidence type="ECO:0000313" key="7">
    <source>
        <dbReference type="Proteomes" id="UP001153618"/>
    </source>
</evidence>
<evidence type="ECO:0000256" key="4">
    <source>
        <dbReference type="ARBA" id="ARBA00023163"/>
    </source>
</evidence>
<organism evidence="6 7">
    <name type="scientific">Penicillium olsonii</name>
    <dbReference type="NCBI Taxonomy" id="99116"/>
    <lineage>
        <taxon>Eukaryota</taxon>
        <taxon>Fungi</taxon>
        <taxon>Dikarya</taxon>
        <taxon>Ascomycota</taxon>
        <taxon>Pezizomycotina</taxon>
        <taxon>Eurotiomycetes</taxon>
        <taxon>Eurotiomycetidae</taxon>
        <taxon>Eurotiales</taxon>
        <taxon>Aspergillaceae</taxon>
        <taxon>Penicillium</taxon>
    </lineage>
</organism>
<dbReference type="PANTHER" id="PTHR31845:SF32">
    <property type="entry name" value="MISCELLANEOUS ZN(II)2CYS6 TRANSCRIPTION FACTOR (EUROFUNG)-RELATED"/>
    <property type="match status" value="1"/>
</dbReference>